<feature type="non-terminal residue" evidence="1">
    <location>
        <position position="270"/>
    </location>
</feature>
<organism evidence="1 2">
    <name type="scientific">Polarella glacialis</name>
    <name type="common">Dinoflagellate</name>
    <dbReference type="NCBI Taxonomy" id="89957"/>
    <lineage>
        <taxon>Eukaryota</taxon>
        <taxon>Sar</taxon>
        <taxon>Alveolata</taxon>
        <taxon>Dinophyceae</taxon>
        <taxon>Suessiales</taxon>
        <taxon>Suessiaceae</taxon>
        <taxon>Polarella</taxon>
    </lineage>
</organism>
<dbReference type="Proteomes" id="UP000626109">
    <property type="component" value="Unassembled WGS sequence"/>
</dbReference>
<evidence type="ECO:0000313" key="2">
    <source>
        <dbReference type="Proteomes" id="UP000626109"/>
    </source>
</evidence>
<gene>
    <name evidence="1" type="ORF">PGLA2088_LOCUS51173</name>
</gene>
<evidence type="ECO:0000313" key="1">
    <source>
        <dbReference type="EMBL" id="CAE8742921.1"/>
    </source>
</evidence>
<dbReference type="EMBL" id="CAJNNW010037563">
    <property type="protein sequence ID" value="CAE8742921.1"/>
    <property type="molecule type" value="Genomic_DNA"/>
</dbReference>
<dbReference type="InterPro" id="IPR029028">
    <property type="entry name" value="Alpha/beta_knot_MTases"/>
</dbReference>
<evidence type="ECO:0008006" key="3">
    <source>
        <dbReference type="Google" id="ProtNLM"/>
    </source>
</evidence>
<reference evidence="1" key="1">
    <citation type="submission" date="2021-02" db="EMBL/GenBank/DDBJ databases">
        <authorList>
            <person name="Dougan E. K."/>
            <person name="Rhodes N."/>
            <person name="Thang M."/>
            <person name="Chan C."/>
        </authorList>
    </citation>
    <scope>NUCLEOTIDE SEQUENCE</scope>
</reference>
<comment type="caution">
    <text evidence="1">The sequence shown here is derived from an EMBL/GenBank/DDBJ whole genome shotgun (WGS) entry which is preliminary data.</text>
</comment>
<protein>
    <recommendedName>
        <fullName evidence="3">tRNA/rRNA methyltransferase SpoU type domain-containing protein</fullName>
    </recommendedName>
</protein>
<dbReference type="SUPFAM" id="SSF75217">
    <property type="entry name" value="alpha/beta knot"/>
    <property type="match status" value="1"/>
</dbReference>
<feature type="non-terminal residue" evidence="1">
    <location>
        <position position="1"/>
    </location>
</feature>
<sequence>ARPQSVRRVPFVEYGCSKKGNGLPRCAIWSLGLACVGRRSSSGGRKWGRLHREAWTAQQPSQDSRRSALHREIVHDDWEGFLASLGNGECAATSLAVLCGVSSGGDLGAVLRPCALLGLTCVVVIGGLNRGAVDRALWSSQLRRRSSEWSLSLSLAPKELSVAASLSQLKAALGGANLIGVTSSEVQGQPSAVPLWEADLTHKRMAFVFGCDGSVAELPAEALPLLSGLAFVPCMGTDSSAEPLLARPGVSIAHTASLVAYERRRQLAMG</sequence>
<dbReference type="Gene3D" id="3.40.1280.10">
    <property type="match status" value="1"/>
</dbReference>
<dbReference type="InterPro" id="IPR029026">
    <property type="entry name" value="tRNA_m1G_MTases_N"/>
</dbReference>
<accession>A0A813LY86</accession>
<proteinExistence type="predicted"/>
<name>A0A813LY86_POLGL</name>
<dbReference type="AlphaFoldDB" id="A0A813LY86"/>